<evidence type="ECO:0000256" key="6">
    <source>
        <dbReference type="SAM" id="MobiDB-lite"/>
    </source>
</evidence>
<keyword evidence="3" id="KW-0863">Zinc-finger</keyword>
<name>A0AAI9TGN9_PENTH</name>
<evidence type="ECO:0000256" key="3">
    <source>
        <dbReference type="ARBA" id="ARBA00022771"/>
    </source>
</evidence>
<evidence type="ECO:0000256" key="4">
    <source>
        <dbReference type="ARBA" id="ARBA00022833"/>
    </source>
</evidence>
<dbReference type="GO" id="GO:0046983">
    <property type="term" value="F:protein dimerization activity"/>
    <property type="evidence" value="ECO:0007669"/>
    <property type="project" value="InterPro"/>
</dbReference>
<keyword evidence="2" id="KW-0479">Metal-binding</keyword>
<dbReference type="EMBL" id="LACB01000193">
    <property type="protein sequence ID" value="KAJ9486759.1"/>
    <property type="molecule type" value="Genomic_DNA"/>
</dbReference>
<dbReference type="InterPro" id="IPR012337">
    <property type="entry name" value="RNaseH-like_sf"/>
</dbReference>
<keyword evidence="4" id="KW-0862">Zinc</keyword>
<feature type="region of interest" description="Disordered" evidence="6">
    <location>
        <begin position="739"/>
        <end position="762"/>
    </location>
</feature>
<gene>
    <name evidence="8" type="ORF">VN97_g6572</name>
</gene>
<dbReference type="AlphaFoldDB" id="A0AAI9TGN9"/>
<sequence>MSQTQQSTFSSSIYDGDLDNFVPYNHFTPDFSESQETLPTEDFLRPAIPSLIPSCLTRVGPNRVKNYLLYDGMGYNEWVSWWLETGFGKKRNIPWDAAHQSTTWNGFHQVANISDGAPKVMCKRCGQILEHPNFVRETKDGRKSRQGTSAMKTHLKTAACVKASQGQKSDITRFLQKNVPDVEEFSQERWEQGLLTFITDIRLPVQLIEHPAFHKLIQQAQSAPLTPSIPSAKTLRRRLKASVQDQQEGILRTLPKGTRISIALDCWTSPFTQAFMAITGYFIDIDWRYREVLLGLNHFMDRILHKIEDRVFAVTTDNASNNQTMVDALQESMTEDVTLIRVPCLAHVIQLSLNELLGHIKACPLNESTETRWNEQRSQTTRANSGKLDIAYTLSKIRNLAVYINASPQRRETFYNLQSDTIKIMHLQAVKTRWNSTFLMLRRAKRLRPIFQPFCDEYERADMALSNEEWRQVDYLLFLTQPFFDFTVELSKTRDATTHHVFLIYNKLFEHLEISISQLTRKRTSWKRQMLQALQASRKKLGQYYSETDNIRGHLYAISTMLDPINKFQFFQTDDWDDDWRAIYRQSLEDHLSPYKERLNLQPNSSETPSSIGSQSRLASMLKPNRPHLAVSGDEITQYLDSATIDMAPLEFWRTNAPRFPALSALARDILSIPATGAGVERLFNTARDICHYRRGRLHASTIQELMMYLCTSKFDKEEQDSALLQEFFTRDEIEEAKEEKEITSDMVDIDPISDTEEDRRY</sequence>
<feature type="compositionally biased region" description="Polar residues" evidence="6">
    <location>
        <begin position="601"/>
        <end position="617"/>
    </location>
</feature>
<evidence type="ECO:0000256" key="1">
    <source>
        <dbReference type="ARBA" id="ARBA00004123"/>
    </source>
</evidence>
<dbReference type="PANTHER" id="PTHR46481">
    <property type="entry name" value="ZINC FINGER BED DOMAIN-CONTAINING PROTEIN 4"/>
    <property type="match status" value="1"/>
</dbReference>
<organism evidence="8 9">
    <name type="scientific">Penicillium thymicola</name>
    <dbReference type="NCBI Taxonomy" id="293382"/>
    <lineage>
        <taxon>Eukaryota</taxon>
        <taxon>Fungi</taxon>
        <taxon>Dikarya</taxon>
        <taxon>Ascomycota</taxon>
        <taxon>Pezizomycotina</taxon>
        <taxon>Eurotiomycetes</taxon>
        <taxon>Eurotiomycetidae</taxon>
        <taxon>Eurotiales</taxon>
        <taxon>Aspergillaceae</taxon>
        <taxon>Penicillium</taxon>
    </lineage>
</organism>
<dbReference type="SUPFAM" id="SSF53098">
    <property type="entry name" value="Ribonuclease H-like"/>
    <property type="match status" value="1"/>
</dbReference>
<dbReference type="GO" id="GO:0008270">
    <property type="term" value="F:zinc ion binding"/>
    <property type="evidence" value="ECO:0007669"/>
    <property type="project" value="UniProtKB-KW"/>
</dbReference>
<accession>A0AAI9TGN9</accession>
<proteinExistence type="predicted"/>
<keyword evidence="5" id="KW-0539">Nucleus</keyword>
<comment type="caution">
    <text evidence="8">The sequence shown here is derived from an EMBL/GenBank/DDBJ whole genome shotgun (WGS) entry which is preliminary data.</text>
</comment>
<comment type="subcellular location">
    <subcellularLocation>
        <location evidence="1">Nucleus</location>
    </subcellularLocation>
</comment>
<feature type="region of interest" description="Disordered" evidence="6">
    <location>
        <begin position="597"/>
        <end position="617"/>
    </location>
</feature>
<dbReference type="Pfam" id="PF05699">
    <property type="entry name" value="Dimer_Tnp_hAT"/>
    <property type="match status" value="1"/>
</dbReference>
<feature type="compositionally biased region" description="Acidic residues" evidence="6">
    <location>
        <begin position="748"/>
        <end position="762"/>
    </location>
</feature>
<dbReference type="Proteomes" id="UP001227192">
    <property type="component" value="Unassembled WGS sequence"/>
</dbReference>
<evidence type="ECO:0000259" key="7">
    <source>
        <dbReference type="Pfam" id="PF05699"/>
    </source>
</evidence>
<keyword evidence="9" id="KW-1185">Reference proteome</keyword>
<dbReference type="InterPro" id="IPR008906">
    <property type="entry name" value="HATC_C_dom"/>
</dbReference>
<reference evidence="8" key="2">
    <citation type="journal article" date="2016" name="Fungal Biol.">
        <title>Ochratoxin A production by Penicillium thymicola.</title>
        <authorList>
            <person name="Nguyen H.D.T."/>
            <person name="McMullin D.R."/>
            <person name="Ponomareva E."/>
            <person name="Riley R."/>
            <person name="Pomraning K.R."/>
            <person name="Baker S.E."/>
            <person name="Seifert K.A."/>
        </authorList>
    </citation>
    <scope>NUCLEOTIDE SEQUENCE</scope>
    <source>
        <strain evidence="8">DAOM 180753</strain>
    </source>
</reference>
<evidence type="ECO:0000256" key="2">
    <source>
        <dbReference type="ARBA" id="ARBA00022723"/>
    </source>
</evidence>
<evidence type="ECO:0000313" key="8">
    <source>
        <dbReference type="EMBL" id="KAJ9486759.1"/>
    </source>
</evidence>
<protein>
    <recommendedName>
        <fullName evidence="7">HAT C-terminal dimerisation domain-containing protein</fullName>
    </recommendedName>
</protein>
<reference evidence="8" key="1">
    <citation type="submission" date="2015-06" db="EMBL/GenBank/DDBJ databases">
        <authorList>
            <person name="Nguyen H."/>
        </authorList>
    </citation>
    <scope>NUCLEOTIDE SEQUENCE</scope>
    <source>
        <strain evidence="8">DAOM 180753</strain>
    </source>
</reference>
<dbReference type="GO" id="GO:0005634">
    <property type="term" value="C:nucleus"/>
    <property type="evidence" value="ECO:0007669"/>
    <property type="project" value="UniProtKB-SubCell"/>
</dbReference>
<evidence type="ECO:0000256" key="5">
    <source>
        <dbReference type="ARBA" id="ARBA00023242"/>
    </source>
</evidence>
<dbReference type="InterPro" id="IPR052035">
    <property type="entry name" value="ZnF_BED_domain_contain"/>
</dbReference>
<dbReference type="PANTHER" id="PTHR46481:SF10">
    <property type="entry name" value="ZINC FINGER BED DOMAIN-CONTAINING PROTEIN 39"/>
    <property type="match status" value="1"/>
</dbReference>
<evidence type="ECO:0000313" key="9">
    <source>
        <dbReference type="Proteomes" id="UP001227192"/>
    </source>
</evidence>
<feature type="domain" description="HAT C-terminal dimerisation" evidence="7">
    <location>
        <begin position="637"/>
        <end position="708"/>
    </location>
</feature>